<dbReference type="PANTHER" id="PTHR47926:SF347">
    <property type="entry name" value="PENTATRICOPEPTIDE REPEAT-CONTAINING PROTEIN"/>
    <property type="match status" value="1"/>
</dbReference>
<dbReference type="InterPro" id="IPR011990">
    <property type="entry name" value="TPR-like_helical_dom_sf"/>
</dbReference>
<evidence type="ECO:0000256" key="1">
    <source>
        <dbReference type="ARBA" id="ARBA00022737"/>
    </source>
</evidence>
<dbReference type="EMBL" id="CACTIH010006017">
    <property type="protein sequence ID" value="CAA3003762.1"/>
    <property type="molecule type" value="Genomic_DNA"/>
</dbReference>
<dbReference type="FunFam" id="1.25.40.10:FF:000031">
    <property type="entry name" value="Pentatricopeptide repeat-containing protein mitochondrial"/>
    <property type="match status" value="1"/>
</dbReference>
<dbReference type="Gene3D" id="1.25.40.10">
    <property type="entry name" value="Tetratricopeptide repeat domain"/>
    <property type="match status" value="2"/>
</dbReference>
<dbReference type="Pfam" id="PF01535">
    <property type="entry name" value="PPR"/>
    <property type="match status" value="2"/>
</dbReference>
<keyword evidence="1" id="KW-0677">Repeat</keyword>
<reference evidence="3 4" key="1">
    <citation type="submission" date="2019-12" db="EMBL/GenBank/DDBJ databases">
        <authorList>
            <person name="Alioto T."/>
            <person name="Alioto T."/>
            <person name="Gomez Garrido J."/>
        </authorList>
    </citation>
    <scope>NUCLEOTIDE SEQUENCE [LARGE SCALE GENOMIC DNA]</scope>
</reference>
<comment type="caution">
    <text evidence="3">The sequence shown here is derived from an EMBL/GenBank/DDBJ whole genome shotgun (WGS) entry which is preliminary data.</text>
</comment>
<dbReference type="NCBIfam" id="TIGR00756">
    <property type="entry name" value="PPR"/>
    <property type="match status" value="2"/>
</dbReference>
<accession>A0A8S0TF50</accession>
<evidence type="ECO:0000313" key="4">
    <source>
        <dbReference type="Proteomes" id="UP000594638"/>
    </source>
</evidence>
<dbReference type="PANTHER" id="PTHR47926">
    <property type="entry name" value="PENTATRICOPEPTIDE REPEAT-CONTAINING PROTEIN"/>
    <property type="match status" value="1"/>
</dbReference>
<feature type="repeat" description="PPR" evidence="2">
    <location>
        <begin position="102"/>
        <end position="136"/>
    </location>
</feature>
<dbReference type="InterPro" id="IPR002885">
    <property type="entry name" value="PPR_rpt"/>
</dbReference>
<evidence type="ECO:0000256" key="2">
    <source>
        <dbReference type="PROSITE-ProRule" id="PRU00708"/>
    </source>
</evidence>
<feature type="repeat" description="PPR" evidence="2">
    <location>
        <begin position="173"/>
        <end position="206"/>
    </location>
</feature>
<dbReference type="GO" id="GO:0003723">
    <property type="term" value="F:RNA binding"/>
    <property type="evidence" value="ECO:0007669"/>
    <property type="project" value="InterPro"/>
</dbReference>
<dbReference type="Pfam" id="PF13041">
    <property type="entry name" value="PPR_2"/>
    <property type="match status" value="1"/>
</dbReference>
<name>A0A8S0TF50_OLEEU</name>
<organism evidence="3 4">
    <name type="scientific">Olea europaea subsp. europaea</name>
    <dbReference type="NCBI Taxonomy" id="158383"/>
    <lineage>
        <taxon>Eukaryota</taxon>
        <taxon>Viridiplantae</taxon>
        <taxon>Streptophyta</taxon>
        <taxon>Embryophyta</taxon>
        <taxon>Tracheophyta</taxon>
        <taxon>Spermatophyta</taxon>
        <taxon>Magnoliopsida</taxon>
        <taxon>eudicotyledons</taxon>
        <taxon>Gunneridae</taxon>
        <taxon>Pentapetalae</taxon>
        <taxon>asterids</taxon>
        <taxon>lamiids</taxon>
        <taxon>Lamiales</taxon>
        <taxon>Oleaceae</taxon>
        <taxon>Oleeae</taxon>
        <taxon>Olea</taxon>
    </lineage>
</organism>
<dbReference type="InterPro" id="IPR046960">
    <property type="entry name" value="PPR_At4g14850-like_plant"/>
</dbReference>
<evidence type="ECO:0000313" key="3">
    <source>
        <dbReference type="EMBL" id="CAA3003762.1"/>
    </source>
</evidence>
<dbReference type="OrthoDB" id="785790at2759"/>
<dbReference type="AlphaFoldDB" id="A0A8S0TF50"/>
<dbReference type="Proteomes" id="UP000594638">
    <property type="component" value="Unassembled WGS sequence"/>
</dbReference>
<keyword evidence="4" id="KW-1185">Reference proteome</keyword>
<protein>
    <recommendedName>
        <fullName evidence="5">Pentatricopeptide repeat-containing protein</fullName>
    </recommendedName>
</protein>
<proteinExistence type="predicted"/>
<dbReference type="GO" id="GO:0009451">
    <property type="term" value="P:RNA modification"/>
    <property type="evidence" value="ECO:0007669"/>
    <property type="project" value="InterPro"/>
</dbReference>
<dbReference type="PROSITE" id="PS51375">
    <property type="entry name" value="PPR"/>
    <property type="match status" value="2"/>
</dbReference>
<gene>
    <name evidence="3" type="ORF">OLEA9_A107639</name>
</gene>
<sequence>MMTGYAQNVWPQEVLKLVYKMYSDEEGFKVEGNCLTFVVCLEAISYLSDIETGRQVHAKIIRRLMSADTHNVVVGTALIDLYSKSGKMKYAQIALDRMSEKNTIAWTSIITCYLVHGLGFHALELSQQMMETGIQPNELTFIAVLTACSRCGLVEEGLHYFELMKTKYSLMPREDHFTCLMDMLGRAGKVDEAWRLLEEIEDTELG</sequence>
<dbReference type="Gramene" id="OE9A107639T1">
    <property type="protein sequence ID" value="OE9A107639C1"/>
    <property type="gene ID" value="OE9A107639"/>
</dbReference>
<evidence type="ECO:0008006" key="5">
    <source>
        <dbReference type="Google" id="ProtNLM"/>
    </source>
</evidence>